<dbReference type="PROSITE" id="PS51318">
    <property type="entry name" value="TAT"/>
    <property type="match status" value="1"/>
</dbReference>
<proteinExistence type="predicted"/>
<protein>
    <submittedName>
        <fullName evidence="2">Tat pathway signal sequence domain-containing protein</fullName>
    </submittedName>
</protein>
<feature type="chain" id="PRO_5003314260" evidence="1">
    <location>
        <begin position="28"/>
        <end position="243"/>
    </location>
</feature>
<dbReference type="Proteomes" id="UP000006512">
    <property type="component" value="Unassembled WGS sequence"/>
</dbReference>
<dbReference type="OrthoDB" id="129242at2"/>
<dbReference type="STRING" id="715226.ABI_30520"/>
<dbReference type="RefSeq" id="WP_006273837.1">
    <property type="nucleotide sequence ID" value="NZ_GL883078.1"/>
</dbReference>
<evidence type="ECO:0000256" key="1">
    <source>
        <dbReference type="SAM" id="SignalP"/>
    </source>
</evidence>
<evidence type="ECO:0000313" key="3">
    <source>
        <dbReference type="Proteomes" id="UP000006512"/>
    </source>
</evidence>
<gene>
    <name evidence="2" type="ORF">ABI_30520</name>
</gene>
<keyword evidence="1" id="KW-0732">Signal</keyword>
<dbReference type="InterPro" id="IPR027056">
    <property type="entry name" value="Gluconate_2DH_su3"/>
</dbReference>
<dbReference type="eggNOG" id="ENOG502Z7MB">
    <property type="taxonomic scope" value="Bacteria"/>
</dbReference>
<dbReference type="HOGENOM" id="CLU_1140750_0_0_5"/>
<dbReference type="InterPro" id="IPR006311">
    <property type="entry name" value="TAT_signal"/>
</dbReference>
<dbReference type="Pfam" id="PF13618">
    <property type="entry name" value="Gluconate_2-dh3"/>
    <property type="match status" value="1"/>
</dbReference>
<organism evidence="2 3">
    <name type="scientific">Asticcacaulis biprosthecium C19</name>
    <dbReference type="NCBI Taxonomy" id="715226"/>
    <lineage>
        <taxon>Bacteria</taxon>
        <taxon>Pseudomonadati</taxon>
        <taxon>Pseudomonadota</taxon>
        <taxon>Alphaproteobacteria</taxon>
        <taxon>Caulobacterales</taxon>
        <taxon>Caulobacteraceae</taxon>
        <taxon>Asticcacaulis</taxon>
    </lineage>
</organism>
<keyword evidence="3" id="KW-1185">Reference proteome</keyword>
<accession>F4QN44</accession>
<dbReference type="AlphaFoldDB" id="F4QN44"/>
<dbReference type="EMBL" id="GL883078">
    <property type="protein sequence ID" value="EGF91635.1"/>
    <property type="molecule type" value="Genomic_DNA"/>
</dbReference>
<sequence>MTTLSRRTTLAWLAAAATAIPAVPAVARSEGATAPAVARSEGATAPAGLNPQIAWPDIELPVNAALGYGTDPDLMNPIAPWPLRLSAENREAINILGNLVLPPDESGPGAGDVDIAAFVDEWISSPYEAQAGDRRKVLNGLAWLDAQSLEATGKPFAKADAATHARIVDALMLDPVPEFLVEPAGFFGRLRGLIVGGYYTLPEGKAAIGFQGNTPMKDYPGPSDEAVEHLKGLLKHLNLPYPA</sequence>
<evidence type="ECO:0000313" key="2">
    <source>
        <dbReference type="EMBL" id="EGF91635.1"/>
    </source>
</evidence>
<reference evidence="3" key="1">
    <citation type="submission" date="2011-03" db="EMBL/GenBank/DDBJ databases">
        <title>Draft genome sequence of Brevundimonas diminuta.</title>
        <authorList>
            <person name="Brown P.J.B."/>
            <person name="Buechlein A."/>
            <person name="Hemmerich C."/>
            <person name="Brun Y.V."/>
        </authorList>
    </citation>
    <scope>NUCLEOTIDE SEQUENCE [LARGE SCALE GENOMIC DNA]</scope>
    <source>
        <strain evidence="3">C19</strain>
    </source>
</reference>
<feature type="signal peptide" evidence="1">
    <location>
        <begin position="1"/>
        <end position="27"/>
    </location>
</feature>
<name>F4QN44_9CAUL</name>